<keyword evidence="10 11" id="KW-0472">Membrane</keyword>
<keyword evidence="7" id="KW-1278">Translocase</keyword>
<dbReference type="Pfam" id="PF00005">
    <property type="entry name" value="ABC_tran"/>
    <property type="match status" value="1"/>
</dbReference>
<dbReference type="CDD" id="cd18552">
    <property type="entry name" value="ABC_6TM_MsbA_like"/>
    <property type="match status" value="1"/>
</dbReference>
<evidence type="ECO:0000259" key="12">
    <source>
        <dbReference type="PROSITE" id="PS50893"/>
    </source>
</evidence>
<dbReference type="PANTHER" id="PTHR43394">
    <property type="entry name" value="ATP-DEPENDENT PERMEASE MDL1, MITOCHONDRIAL"/>
    <property type="match status" value="1"/>
</dbReference>
<keyword evidence="5" id="KW-0547">Nucleotide-binding</keyword>
<keyword evidence="6" id="KW-0067">ATP-binding</keyword>
<dbReference type="SUPFAM" id="SSF90123">
    <property type="entry name" value="ABC transporter transmembrane region"/>
    <property type="match status" value="1"/>
</dbReference>
<gene>
    <name evidence="14" type="primary">msbA</name>
    <name evidence="14" type="ORF">HYY20_10390</name>
</gene>
<dbReference type="SMART" id="SM00382">
    <property type="entry name" value="AAA"/>
    <property type="match status" value="1"/>
</dbReference>
<feature type="transmembrane region" description="Helical" evidence="11">
    <location>
        <begin position="160"/>
        <end position="178"/>
    </location>
</feature>
<dbReference type="GO" id="GO:0015421">
    <property type="term" value="F:ABC-type oligopeptide transporter activity"/>
    <property type="evidence" value="ECO:0007669"/>
    <property type="project" value="TreeGrafter"/>
</dbReference>
<dbReference type="PROSITE" id="PS50893">
    <property type="entry name" value="ABC_TRANSPORTER_2"/>
    <property type="match status" value="1"/>
</dbReference>
<sequence>MEHYKRLLRFSYPYWKQLVVAILFTILASLITALSAWMVKPVLDDVFIRKDARMIQLLPIALVLLFFFKGIFNYYQAYLVRMVGQRVIRDLRVFLFKHLQGLSLSFFHRNPTGSLTSRMLMDISLLQQAVSQVVSELLRQAVTLVGLVGVALYRDWKLSLIALAVFPLIIFYTGKLGGRLRKISRRSQEKLADLTSLLQECLVGIKIIQAFGREDYALGRFQEKNQRFYQNTLKGVKADELSSPLMEFLGSIGVAGVIAYGGYAVIQGQSTPGTFFSFLVAITMMYGPIKKLSKVNNMIQQALAAAARVFEVLDLPPEIQEKAEAIALPEVSREIRFENLSFAYAAAGPTVLKEITLRIRKGEVVAIVGSSGVGKSTLVDLLPRFFNPTEGRITIDGVDIRDVTLSSLRTQIGMVSQDIFLFNDTLRNNILFGRPEATEEEMIAAAQAAYAHHFIQEMPQGYETVIGERGVRLSGGERQRIAIARALLKNPPILILDEATSSLDAESEYMVQKALDNLVKNRTTLVIAHRLSTIRQADMIVIMEGGRIVETGTHAQLLHGNGVYRKLYERQYRQEELADQRQPA</sequence>
<dbReference type="InterPro" id="IPR036640">
    <property type="entry name" value="ABC1_TM_sf"/>
</dbReference>
<dbReference type="InterPro" id="IPR011527">
    <property type="entry name" value="ABC1_TM_dom"/>
</dbReference>
<accession>A0A932CQ79</accession>
<feature type="transmembrane region" description="Helical" evidence="11">
    <location>
        <begin position="20"/>
        <end position="39"/>
    </location>
</feature>
<keyword evidence="4 11" id="KW-0812">Transmembrane</keyword>
<feature type="transmembrane region" description="Helical" evidence="11">
    <location>
        <begin position="272"/>
        <end position="289"/>
    </location>
</feature>
<keyword evidence="3" id="KW-1003">Cell membrane</keyword>
<dbReference type="PROSITE" id="PS50929">
    <property type="entry name" value="ABC_TM1F"/>
    <property type="match status" value="1"/>
</dbReference>
<dbReference type="InterPro" id="IPR039421">
    <property type="entry name" value="Type_1_exporter"/>
</dbReference>
<evidence type="ECO:0000256" key="4">
    <source>
        <dbReference type="ARBA" id="ARBA00022692"/>
    </source>
</evidence>
<feature type="domain" description="ABC transmembrane type-1" evidence="13">
    <location>
        <begin position="19"/>
        <end position="301"/>
    </location>
</feature>
<dbReference type="Gene3D" id="3.40.50.300">
    <property type="entry name" value="P-loop containing nucleotide triphosphate hydrolases"/>
    <property type="match status" value="1"/>
</dbReference>
<protein>
    <submittedName>
        <fullName evidence="14">Lipid A export permease/ATP-binding protein MsbA</fullName>
    </submittedName>
</protein>
<comment type="caution">
    <text evidence="14">The sequence shown here is derived from an EMBL/GenBank/DDBJ whole genome shotgun (WGS) entry which is preliminary data.</text>
</comment>
<dbReference type="InterPro" id="IPR003439">
    <property type="entry name" value="ABC_transporter-like_ATP-bd"/>
</dbReference>
<comment type="subcellular location">
    <subcellularLocation>
        <location evidence="1">Cell membrane</location>
        <topology evidence="1">Multi-pass membrane protein</topology>
    </subcellularLocation>
</comment>
<dbReference type="CDD" id="cd03251">
    <property type="entry name" value="ABCC_MsbA"/>
    <property type="match status" value="1"/>
</dbReference>
<dbReference type="Gene3D" id="1.20.1560.10">
    <property type="entry name" value="ABC transporter type 1, transmembrane domain"/>
    <property type="match status" value="1"/>
</dbReference>
<feature type="domain" description="ABC transporter" evidence="12">
    <location>
        <begin position="335"/>
        <end position="570"/>
    </location>
</feature>
<dbReference type="EMBL" id="JACPRF010000316">
    <property type="protein sequence ID" value="MBI2877279.1"/>
    <property type="molecule type" value="Genomic_DNA"/>
</dbReference>
<name>A0A932CQ79_UNCTE</name>
<dbReference type="NCBIfam" id="TIGR02203">
    <property type="entry name" value="MsbA_lipidA"/>
    <property type="match status" value="1"/>
</dbReference>
<feature type="transmembrane region" description="Helical" evidence="11">
    <location>
        <begin position="245"/>
        <end position="266"/>
    </location>
</feature>
<evidence type="ECO:0000259" key="13">
    <source>
        <dbReference type="PROSITE" id="PS50929"/>
    </source>
</evidence>
<dbReference type="PANTHER" id="PTHR43394:SF1">
    <property type="entry name" value="ATP-BINDING CASSETTE SUB-FAMILY B MEMBER 10, MITOCHONDRIAL"/>
    <property type="match status" value="1"/>
</dbReference>
<evidence type="ECO:0000256" key="3">
    <source>
        <dbReference type="ARBA" id="ARBA00022475"/>
    </source>
</evidence>
<dbReference type="InterPro" id="IPR011917">
    <property type="entry name" value="ABC_transpr_lipidA"/>
</dbReference>
<dbReference type="Pfam" id="PF00664">
    <property type="entry name" value="ABC_membrane"/>
    <property type="match status" value="1"/>
</dbReference>
<dbReference type="PROSITE" id="PS00211">
    <property type="entry name" value="ABC_TRANSPORTER_1"/>
    <property type="match status" value="1"/>
</dbReference>
<dbReference type="GO" id="GO:0034040">
    <property type="term" value="F:ATPase-coupled lipid transmembrane transporter activity"/>
    <property type="evidence" value="ECO:0007669"/>
    <property type="project" value="InterPro"/>
</dbReference>
<dbReference type="InterPro" id="IPR017871">
    <property type="entry name" value="ABC_transporter-like_CS"/>
</dbReference>
<dbReference type="Proteomes" id="UP000769766">
    <property type="component" value="Unassembled WGS sequence"/>
</dbReference>
<dbReference type="SUPFAM" id="SSF52540">
    <property type="entry name" value="P-loop containing nucleoside triphosphate hydrolases"/>
    <property type="match status" value="1"/>
</dbReference>
<proteinExistence type="predicted"/>
<dbReference type="GO" id="GO:0005524">
    <property type="term" value="F:ATP binding"/>
    <property type="evidence" value="ECO:0007669"/>
    <property type="project" value="UniProtKB-KW"/>
</dbReference>
<evidence type="ECO:0000256" key="2">
    <source>
        <dbReference type="ARBA" id="ARBA00022448"/>
    </source>
</evidence>
<evidence type="ECO:0000256" key="8">
    <source>
        <dbReference type="ARBA" id="ARBA00022989"/>
    </source>
</evidence>
<keyword evidence="2" id="KW-0813">Transport</keyword>
<keyword evidence="8 11" id="KW-1133">Transmembrane helix</keyword>
<dbReference type="GO" id="GO:0005886">
    <property type="term" value="C:plasma membrane"/>
    <property type="evidence" value="ECO:0007669"/>
    <property type="project" value="UniProtKB-SubCell"/>
</dbReference>
<evidence type="ECO:0000256" key="11">
    <source>
        <dbReference type="SAM" id="Phobius"/>
    </source>
</evidence>
<dbReference type="InterPro" id="IPR027417">
    <property type="entry name" value="P-loop_NTPase"/>
</dbReference>
<evidence type="ECO:0000256" key="9">
    <source>
        <dbReference type="ARBA" id="ARBA00023055"/>
    </source>
</evidence>
<evidence type="ECO:0000256" key="5">
    <source>
        <dbReference type="ARBA" id="ARBA00022741"/>
    </source>
</evidence>
<dbReference type="AlphaFoldDB" id="A0A932CQ79"/>
<dbReference type="GO" id="GO:0016887">
    <property type="term" value="F:ATP hydrolysis activity"/>
    <property type="evidence" value="ECO:0007669"/>
    <property type="project" value="InterPro"/>
</dbReference>
<dbReference type="InterPro" id="IPR003593">
    <property type="entry name" value="AAA+_ATPase"/>
</dbReference>
<feature type="transmembrane region" description="Helical" evidence="11">
    <location>
        <begin position="54"/>
        <end position="72"/>
    </location>
</feature>
<keyword evidence="9" id="KW-0445">Lipid transport</keyword>
<reference evidence="14" key="1">
    <citation type="submission" date="2020-07" db="EMBL/GenBank/DDBJ databases">
        <title>Huge and variable diversity of episymbiotic CPR bacteria and DPANN archaea in groundwater ecosystems.</title>
        <authorList>
            <person name="He C.Y."/>
            <person name="Keren R."/>
            <person name="Whittaker M."/>
            <person name="Farag I.F."/>
            <person name="Doudna J."/>
            <person name="Cate J.H.D."/>
            <person name="Banfield J.F."/>
        </authorList>
    </citation>
    <scope>NUCLEOTIDE SEQUENCE</scope>
    <source>
        <strain evidence="14">NC_groundwater_672_Ag_B-0.1um_62_36</strain>
    </source>
</reference>
<evidence type="ECO:0000256" key="7">
    <source>
        <dbReference type="ARBA" id="ARBA00022967"/>
    </source>
</evidence>
<evidence type="ECO:0000256" key="1">
    <source>
        <dbReference type="ARBA" id="ARBA00004651"/>
    </source>
</evidence>
<organism evidence="14 15">
    <name type="scientific">Tectimicrobiota bacterium</name>
    <dbReference type="NCBI Taxonomy" id="2528274"/>
    <lineage>
        <taxon>Bacteria</taxon>
        <taxon>Pseudomonadati</taxon>
        <taxon>Nitrospinota/Tectimicrobiota group</taxon>
        <taxon>Candidatus Tectimicrobiota</taxon>
    </lineage>
</organism>
<evidence type="ECO:0000256" key="10">
    <source>
        <dbReference type="ARBA" id="ARBA00023136"/>
    </source>
</evidence>
<evidence type="ECO:0000313" key="15">
    <source>
        <dbReference type="Proteomes" id="UP000769766"/>
    </source>
</evidence>
<dbReference type="FunFam" id="3.40.50.300:FF:000218">
    <property type="entry name" value="Multidrug ABC transporter ATP-binding protein"/>
    <property type="match status" value="1"/>
</dbReference>
<evidence type="ECO:0000313" key="14">
    <source>
        <dbReference type="EMBL" id="MBI2877279.1"/>
    </source>
</evidence>
<evidence type="ECO:0000256" key="6">
    <source>
        <dbReference type="ARBA" id="ARBA00022840"/>
    </source>
</evidence>